<dbReference type="EMBL" id="KN833001">
    <property type="protein sequence ID" value="KIM81005.1"/>
    <property type="molecule type" value="Genomic_DNA"/>
</dbReference>
<feature type="region of interest" description="Disordered" evidence="1">
    <location>
        <begin position="1"/>
        <end position="20"/>
    </location>
</feature>
<reference evidence="2 3" key="1">
    <citation type="submission" date="2014-04" db="EMBL/GenBank/DDBJ databases">
        <authorList>
            <consortium name="DOE Joint Genome Institute"/>
            <person name="Kuo A."/>
            <person name="Tarkka M."/>
            <person name="Buscot F."/>
            <person name="Kohler A."/>
            <person name="Nagy L.G."/>
            <person name="Floudas D."/>
            <person name="Copeland A."/>
            <person name="Barry K.W."/>
            <person name="Cichocki N."/>
            <person name="Veneault-Fourrey C."/>
            <person name="LaButti K."/>
            <person name="Lindquist E.A."/>
            <person name="Lipzen A."/>
            <person name="Lundell T."/>
            <person name="Morin E."/>
            <person name="Murat C."/>
            <person name="Sun H."/>
            <person name="Tunlid A."/>
            <person name="Henrissat B."/>
            <person name="Grigoriev I.V."/>
            <person name="Hibbett D.S."/>
            <person name="Martin F."/>
            <person name="Nordberg H.P."/>
            <person name="Cantor M.N."/>
            <person name="Hua S.X."/>
        </authorList>
    </citation>
    <scope>NUCLEOTIDE SEQUENCE [LARGE SCALE GENOMIC DNA]</scope>
    <source>
        <strain evidence="2 3">F 1598</strain>
    </source>
</reference>
<protein>
    <submittedName>
        <fullName evidence="2">Uncharacterized protein</fullName>
    </submittedName>
</protein>
<proteinExistence type="predicted"/>
<name>A0A0C3F8C4_PILCF</name>
<dbReference type="HOGENOM" id="CLU_1415665_0_0_1"/>
<evidence type="ECO:0000313" key="2">
    <source>
        <dbReference type="EMBL" id="KIM81005.1"/>
    </source>
</evidence>
<dbReference type="AlphaFoldDB" id="A0A0C3F8C4"/>
<feature type="compositionally biased region" description="Basic and acidic residues" evidence="1">
    <location>
        <begin position="1"/>
        <end position="13"/>
    </location>
</feature>
<reference evidence="3" key="2">
    <citation type="submission" date="2015-01" db="EMBL/GenBank/DDBJ databases">
        <title>Evolutionary Origins and Diversification of the Mycorrhizal Mutualists.</title>
        <authorList>
            <consortium name="DOE Joint Genome Institute"/>
            <consortium name="Mycorrhizal Genomics Consortium"/>
            <person name="Kohler A."/>
            <person name="Kuo A."/>
            <person name="Nagy L.G."/>
            <person name="Floudas D."/>
            <person name="Copeland A."/>
            <person name="Barry K.W."/>
            <person name="Cichocki N."/>
            <person name="Veneault-Fourrey C."/>
            <person name="LaButti K."/>
            <person name="Lindquist E.A."/>
            <person name="Lipzen A."/>
            <person name="Lundell T."/>
            <person name="Morin E."/>
            <person name="Murat C."/>
            <person name="Riley R."/>
            <person name="Ohm R."/>
            <person name="Sun H."/>
            <person name="Tunlid A."/>
            <person name="Henrissat B."/>
            <person name="Grigoriev I.V."/>
            <person name="Hibbett D.S."/>
            <person name="Martin F."/>
        </authorList>
    </citation>
    <scope>NUCLEOTIDE SEQUENCE [LARGE SCALE GENOMIC DNA]</scope>
    <source>
        <strain evidence="3">F 1598</strain>
    </source>
</reference>
<evidence type="ECO:0000313" key="3">
    <source>
        <dbReference type="Proteomes" id="UP000054166"/>
    </source>
</evidence>
<dbReference type="Proteomes" id="UP000054166">
    <property type="component" value="Unassembled WGS sequence"/>
</dbReference>
<sequence length="192" mass="20294">MTKLTEEELKNPGDGKGQSVDTAKRVSSQIFLFERRLKFHPIFGREMAQLTVAPTGIVDTAIPVVSAPPAVIAAMAAAMAPQATTTATTIAVATTAPVVPCTCTGNSHYAGIIHNTVPNSPLVADITQTTEDGPWYAVTKGQFVGVFSLIAVSLKATTGVPNNSSKKFHVQQLALDYFNNILMLGLVEVVRA</sequence>
<keyword evidence="3" id="KW-1185">Reference proteome</keyword>
<accession>A0A0C3F8C4</accession>
<evidence type="ECO:0000256" key="1">
    <source>
        <dbReference type="SAM" id="MobiDB-lite"/>
    </source>
</evidence>
<dbReference type="InParanoid" id="A0A0C3F8C4"/>
<dbReference type="OrthoDB" id="3270804at2759"/>
<organism evidence="2 3">
    <name type="scientific">Piloderma croceum (strain F 1598)</name>
    <dbReference type="NCBI Taxonomy" id="765440"/>
    <lineage>
        <taxon>Eukaryota</taxon>
        <taxon>Fungi</taxon>
        <taxon>Dikarya</taxon>
        <taxon>Basidiomycota</taxon>
        <taxon>Agaricomycotina</taxon>
        <taxon>Agaricomycetes</taxon>
        <taxon>Agaricomycetidae</taxon>
        <taxon>Atheliales</taxon>
        <taxon>Atheliaceae</taxon>
        <taxon>Piloderma</taxon>
    </lineage>
</organism>
<gene>
    <name evidence="2" type="ORF">PILCRDRAFT_9051</name>
</gene>